<dbReference type="KEGG" id="mpur:MARPU_13010"/>
<accession>W0E8N1</accession>
<keyword evidence="4" id="KW-1185">Reference proteome</keyword>
<sequence length="281" mass="32177">MSRQDLTMRQPNPASLARHRLIARLIQVTALMLLCGAATLAQPARATTETPPLNVICDLWAPYQMVVDGRLDGFSTQVVRRIFERLDVAVRETRIYPWKRAIIMLERGAADALFSANHTDARDEFALYPGQPLVESPWELWTSRELAATYQGLDDLRGRKVGVVRGYSYTPEFWAFVERHRVYEAAESDEQNFRKLQAGRLDFVIAEHGNAHHIIEQLGMLDSVEPITAHPIKTDGLYIIFSKARVSPELVERFSVELDRFKQEPEYQQLLRDYLGKGQTH</sequence>
<dbReference type="PANTHER" id="PTHR38834">
    <property type="entry name" value="PERIPLASMIC SUBSTRATE BINDING PROTEIN FAMILY 3"/>
    <property type="match status" value="1"/>
</dbReference>
<proteinExistence type="predicted"/>
<keyword evidence="1" id="KW-0732">Signal</keyword>
<feature type="chain" id="PRO_5004787453" description="Solute-binding protein family 3/N-terminal domain-containing protein" evidence="1">
    <location>
        <begin position="47"/>
        <end position="281"/>
    </location>
</feature>
<dbReference type="InterPro" id="IPR001638">
    <property type="entry name" value="Solute-binding_3/MltF_N"/>
</dbReference>
<dbReference type="Gene3D" id="3.40.190.10">
    <property type="entry name" value="Periplasmic binding protein-like II"/>
    <property type="match status" value="2"/>
</dbReference>
<evidence type="ECO:0000313" key="4">
    <source>
        <dbReference type="Proteomes" id="UP000005275"/>
    </source>
</evidence>
<evidence type="ECO:0000256" key="1">
    <source>
        <dbReference type="SAM" id="SignalP"/>
    </source>
</evidence>
<dbReference type="eggNOG" id="COG0834">
    <property type="taxonomic scope" value="Bacteria"/>
</dbReference>
<feature type="signal peptide" evidence="1">
    <location>
        <begin position="1"/>
        <end position="46"/>
    </location>
</feature>
<dbReference type="HOGENOM" id="CLU_064076_8_0_6"/>
<organism evidence="3 4">
    <name type="scientific">Marichromatium purpuratum 984</name>
    <dbReference type="NCBI Taxonomy" id="765910"/>
    <lineage>
        <taxon>Bacteria</taxon>
        <taxon>Pseudomonadati</taxon>
        <taxon>Pseudomonadota</taxon>
        <taxon>Gammaproteobacteria</taxon>
        <taxon>Chromatiales</taxon>
        <taxon>Chromatiaceae</taxon>
        <taxon>Marichromatium</taxon>
    </lineage>
</organism>
<evidence type="ECO:0000313" key="3">
    <source>
        <dbReference type="EMBL" id="AHF05594.1"/>
    </source>
</evidence>
<feature type="domain" description="Solute-binding protein family 3/N-terminal" evidence="2">
    <location>
        <begin position="52"/>
        <end position="278"/>
    </location>
</feature>
<dbReference type="STRING" id="765910.MARPU_13010"/>
<dbReference type="Proteomes" id="UP000005275">
    <property type="component" value="Chromosome"/>
</dbReference>
<gene>
    <name evidence="3" type="ORF">MARPU_13010</name>
</gene>
<reference evidence="3 4" key="1">
    <citation type="submission" date="2013-12" db="EMBL/GenBank/DDBJ databases">
        <authorList>
            <consortium name="DOE Joint Genome Institute"/>
            <person name="Bryant D.A."/>
            <person name="Huntemann M."/>
            <person name="Han J."/>
            <person name="Chen A."/>
            <person name="Kyrpides N."/>
            <person name="Mavromatis K."/>
            <person name="Markowitz V."/>
            <person name="Palaniappan K."/>
            <person name="Ivanova N."/>
            <person name="Schaumberg A."/>
            <person name="Pati A."/>
            <person name="Liolios K."/>
            <person name="Nordberg H.P."/>
            <person name="Cantor M.N."/>
            <person name="Hua S.X."/>
            <person name="Woyke T."/>
        </authorList>
    </citation>
    <scope>NUCLEOTIDE SEQUENCE [LARGE SCALE GENOMIC DNA]</scope>
    <source>
        <strain evidence="3 4">984</strain>
    </source>
</reference>
<evidence type="ECO:0000259" key="2">
    <source>
        <dbReference type="SMART" id="SM00062"/>
    </source>
</evidence>
<protein>
    <recommendedName>
        <fullName evidence="2">Solute-binding protein family 3/N-terminal domain-containing protein</fullName>
    </recommendedName>
</protein>
<name>W0E8N1_MARPU</name>
<dbReference type="SUPFAM" id="SSF53850">
    <property type="entry name" value="Periplasmic binding protein-like II"/>
    <property type="match status" value="1"/>
</dbReference>
<dbReference type="AlphaFoldDB" id="W0E8N1"/>
<dbReference type="OrthoDB" id="6192933at2"/>
<dbReference type="PANTHER" id="PTHR38834:SF3">
    <property type="entry name" value="SOLUTE-BINDING PROTEIN FAMILY 3_N-TERMINAL DOMAIN-CONTAINING PROTEIN"/>
    <property type="match status" value="1"/>
</dbReference>
<dbReference type="EMBL" id="CP007031">
    <property type="protein sequence ID" value="AHF05594.1"/>
    <property type="molecule type" value="Genomic_DNA"/>
</dbReference>
<dbReference type="SMART" id="SM00062">
    <property type="entry name" value="PBPb"/>
    <property type="match status" value="1"/>
</dbReference>